<dbReference type="EMBL" id="JACBJI010000001">
    <property type="protein sequence ID" value="NYA69980.1"/>
    <property type="molecule type" value="Genomic_DNA"/>
</dbReference>
<keyword evidence="3" id="KW-1185">Reference proteome</keyword>
<dbReference type="Pfam" id="PF12867">
    <property type="entry name" value="DinB_2"/>
    <property type="match status" value="1"/>
</dbReference>
<accession>A0A7Y8Y2D9</accession>
<sequence length="151" mass="17782">MEKVSLRIEALLKEGTRFFMHASEDELSRKPSPEKWSKREILGHLIDSAIHNLVRFTESRYQAQPYKHRPYDQNELVRINDYQNQETEDLMVLWLSLNRRIASLIASVSENDLSIPIQFTDGTAKDLKFLMTDYADHLEHHLRQIDPSFGR</sequence>
<name>A0A7Y8Y2D9_9FLAO</name>
<evidence type="ECO:0000259" key="1">
    <source>
        <dbReference type="Pfam" id="PF12867"/>
    </source>
</evidence>
<proteinExistence type="predicted"/>
<dbReference type="Gene3D" id="1.20.120.450">
    <property type="entry name" value="dinb family like domain"/>
    <property type="match status" value="1"/>
</dbReference>
<organism evidence="2 3">
    <name type="scientific">Flavobacterium agri</name>
    <dbReference type="NCBI Taxonomy" id="2743471"/>
    <lineage>
        <taxon>Bacteria</taxon>
        <taxon>Pseudomonadati</taxon>
        <taxon>Bacteroidota</taxon>
        <taxon>Flavobacteriia</taxon>
        <taxon>Flavobacteriales</taxon>
        <taxon>Flavobacteriaceae</taxon>
        <taxon>Flavobacterium</taxon>
    </lineage>
</organism>
<evidence type="ECO:0000313" key="3">
    <source>
        <dbReference type="Proteomes" id="UP000535020"/>
    </source>
</evidence>
<reference evidence="2 3" key="1">
    <citation type="submission" date="2020-07" db="EMBL/GenBank/DDBJ databases">
        <authorList>
            <person name="Sun Q."/>
        </authorList>
    </citation>
    <scope>NUCLEOTIDE SEQUENCE [LARGE SCALE GENOMIC DNA]</scope>
    <source>
        <strain evidence="2 3">MAH-1</strain>
    </source>
</reference>
<dbReference type="Proteomes" id="UP000535020">
    <property type="component" value="Unassembled WGS sequence"/>
</dbReference>
<protein>
    <submittedName>
        <fullName evidence="2">DinB family protein</fullName>
    </submittedName>
</protein>
<evidence type="ECO:0000313" key="2">
    <source>
        <dbReference type="EMBL" id="NYA69980.1"/>
    </source>
</evidence>
<dbReference type="SUPFAM" id="SSF109854">
    <property type="entry name" value="DinB/YfiT-like putative metalloenzymes"/>
    <property type="match status" value="1"/>
</dbReference>
<gene>
    <name evidence="2" type="ORF">HZF10_03535</name>
</gene>
<feature type="domain" description="DinB-like" evidence="1">
    <location>
        <begin position="22"/>
        <end position="145"/>
    </location>
</feature>
<comment type="caution">
    <text evidence="2">The sequence shown here is derived from an EMBL/GenBank/DDBJ whole genome shotgun (WGS) entry which is preliminary data.</text>
</comment>
<dbReference type="AlphaFoldDB" id="A0A7Y8Y2D9"/>
<dbReference type="InterPro" id="IPR024775">
    <property type="entry name" value="DinB-like"/>
</dbReference>
<dbReference type="InterPro" id="IPR034660">
    <property type="entry name" value="DinB/YfiT-like"/>
</dbReference>